<evidence type="ECO:0000256" key="3">
    <source>
        <dbReference type="ARBA" id="ARBA00022741"/>
    </source>
</evidence>
<comment type="caution">
    <text evidence="6">The sequence shown here is derived from an EMBL/GenBank/DDBJ whole genome shotgun (WGS) entry which is preliminary data.</text>
</comment>
<keyword evidence="2" id="KW-0813">Transport</keyword>
<dbReference type="Proteomes" id="UP000288028">
    <property type="component" value="Unassembled WGS sequence"/>
</dbReference>
<keyword evidence="3" id="KW-0547">Nucleotide-binding</keyword>
<dbReference type="PANTHER" id="PTHR42711:SF5">
    <property type="entry name" value="ABC TRANSPORTER ATP-BINDING PROTEIN NATA"/>
    <property type="match status" value="1"/>
</dbReference>
<proteinExistence type="inferred from homology"/>
<dbReference type="InterPro" id="IPR017871">
    <property type="entry name" value="ABC_transporter-like_CS"/>
</dbReference>
<keyword evidence="4" id="KW-0067">ATP-binding</keyword>
<evidence type="ECO:0000256" key="1">
    <source>
        <dbReference type="ARBA" id="ARBA00005417"/>
    </source>
</evidence>
<dbReference type="SUPFAM" id="SSF52540">
    <property type="entry name" value="P-loop containing nucleoside triphosphate hydrolases"/>
    <property type="match status" value="1"/>
</dbReference>
<accession>A0A430B7P7</accession>
<evidence type="ECO:0000259" key="5">
    <source>
        <dbReference type="PROSITE" id="PS50893"/>
    </source>
</evidence>
<dbReference type="OrthoDB" id="2365508at2"/>
<dbReference type="InterPro" id="IPR003593">
    <property type="entry name" value="AAA+_ATPase"/>
</dbReference>
<evidence type="ECO:0000313" key="7">
    <source>
        <dbReference type="Proteomes" id="UP000288028"/>
    </source>
</evidence>
<dbReference type="InterPro" id="IPR050763">
    <property type="entry name" value="ABC_transporter_ATP-binding"/>
</dbReference>
<name>A0A430B7P7_9ENTE</name>
<dbReference type="SMART" id="SM00382">
    <property type="entry name" value="AAA"/>
    <property type="match status" value="1"/>
</dbReference>
<dbReference type="PROSITE" id="PS50893">
    <property type="entry name" value="ABC_TRANSPORTER_2"/>
    <property type="match status" value="1"/>
</dbReference>
<dbReference type="GO" id="GO:0016887">
    <property type="term" value="F:ATP hydrolysis activity"/>
    <property type="evidence" value="ECO:0007669"/>
    <property type="project" value="InterPro"/>
</dbReference>
<dbReference type="Pfam" id="PF00005">
    <property type="entry name" value="ABC_tran"/>
    <property type="match status" value="1"/>
</dbReference>
<dbReference type="AlphaFoldDB" id="A0A430B7P7"/>
<dbReference type="CDD" id="cd03230">
    <property type="entry name" value="ABC_DR_subfamily_A"/>
    <property type="match status" value="1"/>
</dbReference>
<dbReference type="PANTHER" id="PTHR42711">
    <property type="entry name" value="ABC TRANSPORTER ATP-BINDING PROTEIN"/>
    <property type="match status" value="1"/>
</dbReference>
<dbReference type="Gene3D" id="3.40.50.300">
    <property type="entry name" value="P-loop containing nucleotide triphosphate hydrolases"/>
    <property type="match status" value="1"/>
</dbReference>
<organism evidence="6 7">
    <name type="scientific">Vagococcus carniphilus</name>
    <dbReference type="NCBI Taxonomy" id="218144"/>
    <lineage>
        <taxon>Bacteria</taxon>
        <taxon>Bacillati</taxon>
        <taxon>Bacillota</taxon>
        <taxon>Bacilli</taxon>
        <taxon>Lactobacillales</taxon>
        <taxon>Enterococcaceae</taxon>
        <taxon>Vagococcus</taxon>
    </lineage>
</organism>
<reference evidence="6 7" key="1">
    <citation type="submission" date="2017-05" db="EMBL/GenBank/DDBJ databases">
        <title>Vagococcus spp. assemblies.</title>
        <authorList>
            <person name="Gulvik C.A."/>
        </authorList>
    </citation>
    <scope>NUCLEOTIDE SEQUENCE [LARGE SCALE GENOMIC DNA]</scope>
    <source>
        <strain evidence="6 7">SS1714</strain>
    </source>
</reference>
<dbReference type="PROSITE" id="PS00211">
    <property type="entry name" value="ABC_TRANSPORTER_1"/>
    <property type="match status" value="1"/>
</dbReference>
<sequence length="293" mass="33916">MIELKNISVSFGKHQVLRNINMVFETGEVVGLVAPNGTGKSTLLNVMMNYLKPKQGEVIIEERKKYKSPKENSKIYQVISMMPDQNDLYDHLSGYEHLKLYQSMWKTKHLKIDELVKRLEMSHYVKKKVGSYSLGMKQRLCFAMQIMSDTKIMLMDEVMNGLDPNNVELISNVIIEKKEEGKTIIIASHLLENLEKYSDRIFFISGGNLELFLDKSQGYADDSTYIKLSHVNFETIQELFPSLYQVELNHHEMIIRVQDDEHLSETLATLISHEYNQFSVGHLSLPDAYQLKF</sequence>
<feature type="domain" description="ABC transporter" evidence="5">
    <location>
        <begin position="2"/>
        <end position="231"/>
    </location>
</feature>
<protein>
    <recommendedName>
        <fullName evidence="5">ABC transporter domain-containing protein</fullName>
    </recommendedName>
</protein>
<gene>
    <name evidence="6" type="ORF">CBF28_02150</name>
</gene>
<dbReference type="GeneID" id="95580557"/>
<dbReference type="EMBL" id="NGKB01000002">
    <property type="protein sequence ID" value="RSU16351.1"/>
    <property type="molecule type" value="Genomic_DNA"/>
</dbReference>
<dbReference type="RefSeq" id="WP_126791450.1">
    <property type="nucleotide sequence ID" value="NZ_CP060720.1"/>
</dbReference>
<dbReference type="InterPro" id="IPR003439">
    <property type="entry name" value="ABC_transporter-like_ATP-bd"/>
</dbReference>
<dbReference type="InterPro" id="IPR027417">
    <property type="entry name" value="P-loop_NTPase"/>
</dbReference>
<evidence type="ECO:0000313" key="6">
    <source>
        <dbReference type="EMBL" id="RSU16351.1"/>
    </source>
</evidence>
<comment type="similarity">
    <text evidence="1">Belongs to the ABC transporter superfamily.</text>
</comment>
<evidence type="ECO:0000256" key="4">
    <source>
        <dbReference type="ARBA" id="ARBA00022840"/>
    </source>
</evidence>
<dbReference type="GO" id="GO:0005524">
    <property type="term" value="F:ATP binding"/>
    <property type="evidence" value="ECO:0007669"/>
    <property type="project" value="UniProtKB-KW"/>
</dbReference>
<keyword evidence="7" id="KW-1185">Reference proteome</keyword>
<evidence type="ECO:0000256" key="2">
    <source>
        <dbReference type="ARBA" id="ARBA00022448"/>
    </source>
</evidence>